<feature type="region of interest" description="Disordered" evidence="1">
    <location>
        <begin position="1"/>
        <end position="63"/>
    </location>
</feature>
<protein>
    <submittedName>
        <fullName evidence="2">Uncharacterized protein</fullName>
    </submittedName>
</protein>
<dbReference type="Proteomes" id="UP000070501">
    <property type="component" value="Unassembled WGS sequence"/>
</dbReference>
<name>A0A136IW52_9PEZI</name>
<proteinExistence type="predicted"/>
<dbReference type="AlphaFoldDB" id="A0A136IW52"/>
<organism evidence="2 3">
    <name type="scientific">Microdochium bolleyi</name>
    <dbReference type="NCBI Taxonomy" id="196109"/>
    <lineage>
        <taxon>Eukaryota</taxon>
        <taxon>Fungi</taxon>
        <taxon>Dikarya</taxon>
        <taxon>Ascomycota</taxon>
        <taxon>Pezizomycotina</taxon>
        <taxon>Sordariomycetes</taxon>
        <taxon>Xylariomycetidae</taxon>
        <taxon>Xylariales</taxon>
        <taxon>Microdochiaceae</taxon>
        <taxon>Microdochium</taxon>
    </lineage>
</organism>
<feature type="compositionally biased region" description="Basic and acidic residues" evidence="1">
    <location>
        <begin position="7"/>
        <end position="22"/>
    </location>
</feature>
<keyword evidence="3" id="KW-1185">Reference proteome</keyword>
<dbReference type="EMBL" id="KQ964256">
    <property type="protein sequence ID" value="KXJ89107.1"/>
    <property type="molecule type" value="Genomic_DNA"/>
</dbReference>
<evidence type="ECO:0000313" key="2">
    <source>
        <dbReference type="EMBL" id="KXJ89107.1"/>
    </source>
</evidence>
<evidence type="ECO:0000256" key="1">
    <source>
        <dbReference type="SAM" id="MobiDB-lite"/>
    </source>
</evidence>
<evidence type="ECO:0000313" key="3">
    <source>
        <dbReference type="Proteomes" id="UP000070501"/>
    </source>
</evidence>
<dbReference type="InParanoid" id="A0A136IW52"/>
<feature type="compositionally biased region" description="Polar residues" evidence="1">
    <location>
        <begin position="46"/>
        <end position="63"/>
    </location>
</feature>
<sequence length="63" mass="6979">MEPAEQGLRRPLEHDLSDDDQHTRKRPARAHNSRKHIPPPPLYKASVTSRAEANNGNPSSATA</sequence>
<reference evidence="3" key="1">
    <citation type="submission" date="2016-02" db="EMBL/GenBank/DDBJ databases">
        <title>Draft genome sequence of Microdochium bolleyi, a fungal endophyte of beachgrass.</title>
        <authorList>
            <consortium name="DOE Joint Genome Institute"/>
            <person name="David A.S."/>
            <person name="May G."/>
            <person name="Haridas S."/>
            <person name="Lim J."/>
            <person name="Wang M."/>
            <person name="Labutti K."/>
            <person name="Lipzen A."/>
            <person name="Barry K."/>
            <person name="Grigoriev I.V."/>
        </authorList>
    </citation>
    <scope>NUCLEOTIDE SEQUENCE [LARGE SCALE GENOMIC DNA]</scope>
    <source>
        <strain evidence="3">J235TASD1</strain>
    </source>
</reference>
<feature type="non-terminal residue" evidence="2">
    <location>
        <position position="63"/>
    </location>
</feature>
<gene>
    <name evidence="2" type="ORF">Micbo1qcDRAFT_165879</name>
</gene>
<accession>A0A136IW52</accession>
<feature type="compositionally biased region" description="Basic residues" evidence="1">
    <location>
        <begin position="23"/>
        <end position="37"/>
    </location>
</feature>